<keyword evidence="8 17" id="KW-1133">Transmembrane helix</keyword>
<evidence type="ECO:0000256" key="16">
    <source>
        <dbReference type="SAM" id="MobiDB-lite"/>
    </source>
</evidence>
<feature type="region of interest" description="Disordered" evidence="16">
    <location>
        <begin position="66"/>
        <end position="89"/>
    </location>
</feature>
<evidence type="ECO:0000256" key="2">
    <source>
        <dbReference type="ARBA" id="ARBA00022448"/>
    </source>
</evidence>
<dbReference type="PROSITE" id="PS00610">
    <property type="entry name" value="NA_NEUROTRAN_SYMP_1"/>
    <property type="match status" value="1"/>
</dbReference>
<feature type="transmembrane region" description="Helical" evidence="17">
    <location>
        <begin position="161"/>
        <end position="183"/>
    </location>
</feature>
<evidence type="ECO:0000256" key="6">
    <source>
        <dbReference type="ARBA" id="ARBA00022775"/>
    </source>
</evidence>
<dbReference type="InterPro" id="IPR000175">
    <property type="entry name" value="Na/ntran_symport"/>
</dbReference>
<organism evidence="18 19">
    <name type="scientific">Elysia crispata</name>
    <name type="common">lettuce slug</name>
    <dbReference type="NCBI Taxonomy" id="231223"/>
    <lineage>
        <taxon>Eukaryota</taxon>
        <taxon>Metazoa</taxon>
        <taxon>Spiralia</taxon>
        <taxon>Lophotrochozoa</taxon>
        <taxon>Mollusca</taxon>
        <taxon>Gastropoda</taxon>
        <taxon>Heterobranchia</taxon>
        <taxon>Euthyneura</taxon>
        <taxon>Panpulmonata</taxon>
        <taxon>Sacoglossa</taxon>
        <taxon>Placobranchoidea</taxon>
        <taxon>Plakobranchidae</taxon>
        <taxon>Elysia</taxon>
    </lineage>
</organism>
<evidence type="ECO:0000256" key="12">
    <source>
        <dbReference type="ARBA" id="ARBA00023180"/>
    </source>
</evidence>
<keyword evidence="12" id="KW-0325">Glycoprotein</keyword>
<gene>
    <name evidence="18" type="ORF">RRG08_034556</name>
</gene>
<keyword evidence="11 14" id="KW-1015">Disulfide bond</keyword>
<evidence type="ECO:0000256" key="3">
    <source>
        <dbReference type="ARBA" id="ARBA00022475"/>
    </source>
</evidence>
<feature type="binding site" evidence="13">
    <location>
        <position position="112"/>
    </location>
    <ligand>
        <name>Na(+)</name>
        <dbReference type="ChEBI" id="CHEBI:29101"/>
        <label>1</label>
    </ligand>
</feature>
<evidence type="ECO:0000256" key="13">
    <source>
        <dbReference type="PIRSR" id="PIRSR600175-1"/>
    </source>
</evidence>
<dbReference type="SUPFAM" id="SSF161070">
    <property type="entry name" value="SNF-like"/>
    <property type="match status" value="1"/>
</dbReference>
<keyword evidence="9 13" id="KW-0915">Sodium</keyword>
<evidence type="ECO:0000313" key="19">
    <source>
        <dbReference type="Proteomes" id="UP001283361"/>
    </source>
</evidence>
<keyword evidence="2 15" id="KW-0813">Transport</keyword>
<dbReference type="GO" id="GO:0005330">
    <property type="term" value="F:dopamine:sodium symporter activity"/>
    <property type="evidence" value="ECO:0007669"/>
    <property type="project" value="TreeGrafter"/>
</dbReference>
<dbReference type="GO" id="GO:0006865">
    <property type="term" value="P:amino acid transport"/>
    <property type="evidence" value="ECO:0007669"/>
    <property type="project" value="TreeGrafter"/>
</dbReference>
<evidence type="ECO:0000256" key="7">
    <source>
        <dbReference type="ARBA" id="ARBA00022847"/>
    </source>
</evidence>
<dbReference type="GO" id="GO:0030424">
    <property type="term" value="C:axon"/>
    <property type="evidence" value="ECO:0007669"/>
    <property type="project" value="TreeGrafter"/>
</dbReference>
<dbReference type="Pfam" id="PF00209">
    <property type="entry name" value="SNF"/>
    <property type="match status" value="1"/>
</dbReference>
<comment type="subcellular location">
    <subcellularLocation>
        <location evidence="1">Cell membrane</location>
        <topology evidence="1">Multi-pass membrane protein</topology>
    </subcellularLocation>
</comment>
<dbReference type="EMBL" id="JAWDGP010001997">
    <property type="protein sequence ID" value="KAK3786209.1"/>
    <property type="molecule type" value="Genomic_DNA"/>
</dbReference>
<keyword evidence="10 17" id="KW-0472">Membrane</keyword>
<dbReference type="PANTHER" id="PTHR11616">
    <property type="entry name" value="SODIUM/CHLORIDE DEPENDENT TRANSPORTER"/>
    <property type="match status" value="1"/>
</dbReference>
<sequence length="241" mass="26700">MNKRSRYLPLTSQARLTLERRALVVNVIDVKYFPSLIVHRPPVSEKQSPPGNEEGAHETTYILRDEHKKDGGGGGGGGGGKASKGEIGPYEEERDTWGKKIDFLLSVVGFSVDLANVWRFPYLCYKNGGGAFLIPYSLMLLLGGIPLFYMELALGQFNKSGAITCWGAICPLFKGTGWAVVLIAFYTDFFYNVIIAWCLHFFFASFTGTLPWTSCENEWNTPNCFDGKKKPNTTAKGSNSK</sequence>
<evidence type="ECO:0000256" key="17">
    <source>
        <dbReference type="SAM" id="Phobius"/>
    </source>
</evidence>
<protein>
    <recommendedName>
        <fullName evidence="15">Transporter</fullName>
    </recommendedName>
</protein>
<keyword evidence="6" id="KW-0532">Neurotransmitter transport</keyword>
<dbReference type="GO" id="GO:0032809">
    <property type="term" value="C:neuronal cell body membrane"/>
    <property type="evidence" value="ECO:0007669"/>
    <property type="project" value="TreeGrafter"/>
</dbReference>
<evidence type="ECO:0000313" key="18">
    <source>
        <dbReference type="EMBL" id="KAK3786209.1"/>
    </source>
</evidence>
<dbReference type="GO" id="GO:0051583">
    <property type="term" value="P:dopamine uptake involved in synaptic transmission"/>
    <property type="evidence" value="ECO:0007669"/>
    <property type="project" value="TreeGrafter"/>
</dbReference>
<reference evidence="18" key="1">
    <citation type="journal article" date="2023" name="G3 (Bethesda)">
        <title>A reference genome for the long-term kleptoplast-retaining sea slug Elysia crispata morphotype clarki.</title>
        <authorList>
            <person name="Eastman K.E."/>
            <person name="Pendleton A.L."/>
            <person name="Shaikh M.A."/>
            <person name="Suttiyut T."/>
            <person name="Ogas R."/>
            <person name="Tomko P."/>
            <person name="Gavelis G."/>
            <person name="Widhalm J.R."/>
            <person name="Wisecaver J.H."/>
        </authorList>
    </citation>
    <scope>NUCLEOTIDE SEQUENCE</scope>
    <source>
        <strain evidence="18">ECLA1</strain>
    </source>
</reference>
<dbReference type="PANTHER" id="PTHR11616:SF320">
    <property type="entry name" value="SODIUM-DEPENDENT NORADRENALINE TRANSPORTER"/>
    <property type="match status" value="1"/>
</dbReference>
<dbReference type="GO" id="GO:0046872">
    <property type="term" value="F:metal ion binding"/>
    <property type="evidence" value="ECO:0007669"/>
    <property type="project" value="UniProtKB-KW"/>
</dbReference>
<feature type="compositionally biased region" description="Gly residues" evidence="16">
    <location>
        <begin position="72"/>
        <end position="82"/>
    </location>
</feature>
<proteinExistence type="inferred from homology"/>
<comment type="similarity">
    <text evidence="15">Belongs to the sodium:neurotransmitter symporter (SNF) (TC 2.A.22) family.</text>
</comment>
<evidence type="ECO:0000256" key="9">
    <source>
        <dbReference type="ARBA" id="ARBA00023053"/>
    </source>
</evidence>
<feature type="transmembrane region" description="Helical" evidence="17">
    <location>
        <begin position="189"/>
        <end position="210"/>
    </location>
</feature>
<keyword evidence="4 15" id="KW-0812">Transmembrane</keyword>
<dbReference type="InterPro" id="IPR037272">
    <property type="entry name" value="SNS_sf"/>
</dbReference>
<feature type="binding site" evidence="13">
    <location>
        <position position="109"/>
    </location>
    <ligand>
        <name>Na(+)</name>
        <dbReference type="ChEBI" id="CHEBI:29101"/>
        <label>1</label>
    </ligand>
</feature>
<dbReference type="GO" id="GO:0015874">
    <property type="term" value="P:norepinephrine transport"/>
    <property type="evidence" value="ECO:0007669"/>
    <property type="project" value="TreeGrafter"/>
</dbReference>
<comment type="caution">
    <text evidence="18">The sequence shown here is derived from an EMBL/GenBank/DDBJ whole genome shotgun (WGS) entry which is preliminary data.</text>
</comment>
<keyword evidence="7 15" id="KW-0769">Symport</keyword>
<evidence type="ECO:0000256" key="5">
    <source>
        <dbReference type="ARBA" id="ARBA00022723"/>
    </source>
</evidence>
<evidence type="ECO:0000256" key="14">
    <source>
        <dbReference type="PIRSR" id="PIRSR600175-2"/>
    </source>
</evidence>
<feature type="binding site" evidence="13">
    <location>
        <position position="116"/>
    </location>
    <ligand>
        <name>Na(+)</name>
        <dbReference type="ChEBI" id="CHEBI:29101"/>
        <label>1</label>
    </ligand>
</feature>
<keyword evidence="3" id="KW-1003">Cell membrane</keyword>
<dbReference type="PROSITE" id="PS00754">
    <property type="entry name" value="NA_NEUROTRAN_SYMP_2"/>
    <property type="match status" value="1"/>
</dbReference>
<dbReference type="GO" id="GO:0042734">
    <property type="term" value="C:presynaptic membrane"/>
    <property type="evidence" value="ECO:0007669"/>
    <property type="project" value="TreeGrafter"/>
</dbReference>
<dbReference type="PRINTS" id="PR00176">
    <property type="entry name" value="NANEUSMPORT"/>
</dbReference>
<accession>A0AAE1DX42</accession>
<name>A0AAE1DX42_9GAST</name>
<evidence type="ECO:0000256" key="1">
    <source>
        <dbReference type="ARBA" id="ARBA00004651"/>
    </source>
</evidence>
<keyword evidence="5 13" id="KW-0479">Metal-binding</keyword>
<dbReference type="AlphaFoldDB" id="A0AAE1DX42"/>
<evidence type="ECO:0000256" key="11">
    <source>
        <dbReference type="ARBA" id="ARBA00023157"/>
    </source>
</evidence>
<dbReference type="Proteomes" id="UP001283361">
    <property type="component" value="Unassembled WGS sequence"/>
</dbReference>
<dbReference type="PROSITE" id="PS50267">
    <property type="entry name" value="NA_NEUROTRAN_SYMP_3"/>
    <property type="match status" value="1"/>
</dbReference>
<evidence type="ECO:0000256" key="15">
    <source>
        <dbReference type="RuleBase" id="RU003732"/>
    </source>
</evidence>
<feature type="disulfide bond" evidence="14">
    <location>
        <begin position="215"/>
        <end position="224"/>
    </location>
</feature>
<evidence type="ECO:0000256" key="10">
    <source>
        <dbReference type="ARBA" id="ARBA00023136"/>
    </source>
</evidence>
<evidence type="ECO:0000256" key="8">
    <source>
        <dbReference type="ARBA" id="ARBA00022989"/>
    </source>
</evidence>
<feature type="transmembrane region" description="Helical" evidence="17">
    <location>
        <begin position="130"/>
        <end position="149"/>
    </location>
</feature>
<keyword evidence="19" id="KW-1185">Reference proteome</keyword>
<evidence type="ECO:0000256" key="4">
    <source>
        <dbReference type="ARBA" id="ARBA00022692"/>
    </source>
</evidence>